<feature type="non-terminal residue" evidence="1">
    <location>
        <position position="148"/>
    </location>
</feature>
<organism evidence="1 2">
    <name type="scientific">Oesophagostomum dentatum</name>
    <name type="common">Nodular worm</name>
    <dbReference type="NCBI Taxonomy" id="61180"/>
    <lineage>
        <taxon>Eukaryota</taxon>
        <taxon>Metazoa</taxon>
        <taxon>Ecdysozoa</taxon>
        <taxon>Nematoda</taxon>
        <taxon>Chromadorea</taxon>
        <taxon>Rhabditida</taxon>
        <taxon>Rhabditina</taxon>
        <taxon>Rhabditomorpha</taxon>
        <taxon>Strongyloidea</taxon>
        <taxon>Strongylidae</taxon>
        <taxon>Oesophagostomum</taxon>
    </lineage>
</organism>
<protein>
    <submittedName>
        <fullName evidence="1">Uncharacterized protein</fullName>
    </submittedName>
</protein>
<sequence length="148" mass="15936">MKADLSISFGGGLKSVSILKSQIEKRAEEFIQKTLPKQIEDAITNNVNPQLEVVKKLLQGLGLSHLEMQWTGRNGAISIAVKPKGSKKEIDVTQNDKMICVSSDVLATLEGLVRAKRDTKASSAKEASSPLDFSCRAPQGQCCTSSCS</sequence>
<proteinExistence type="predicted"/>
<accession>A0A0B1SM01</accession>
<dbReference type="AlphaFoldDB" id="A0A0B1SM01"/>
<reference evidence="1 2" key="1">
    <citation type="submission" date="2014-03" db="EMBL/GenBank/DDBJ databases">
        <title>Draft genome of the hookworm Oesophagostomum dentatum.</title>
        <authorList>
            <person name="Mitreva M."/>
        </authorList>
    </citation>
    <scope>NUCLEOTIDE SEQUENCE [LARGE SCALE GENOMIC DNA]</scope>
    <source>
        <strain evidence="1 2">OD-Hann</strain>
    </source>
</reference>
<dbReference type="EMBL" id="KN569591">
    <property type="protein sequence ID" value="KHJ84210.1"/>
    <property type="molecule type" value="Genomic_DNA"/>
</dbReference>
<keyword evidence="2" id="KW-1185">Reference proteome</keyword>
<name>A0A0B1SM01_OESDE</name>
<evidence type="ECO:0000313" key="2">
    <source>
        <dbReference type="Proteomes" id="UP000053660"/>
    </source>
</evidence>
<dbReference type="Proteomes" id="UP000053660">
    <property type="component" value="Unassembled WGS sequence"/>
</dbReference>
<evidence type="ECO:0000313" key="1">
    <source>
        <dbReference type="EMBL" id="KHJ84210.1"/>
    </source>
</evidence>
<dbReference type="OrthoDB" id="5899784at2759"/>
<gene>
    <name evidence="1" type="ORF">OESDEN_16079</name>
</gene>